<dbReference type="Proteomes" id="UP000018291">
    <property type="component" value="Unassembled WGS sequence"/>
</dbReference>
<feature type="domain" description="Alanyl-transfer RNA synthetases family profile" evidence="5">
    <location>
        <begin position="38"/>
        <end position="256"/>
    </location>
</feature>
<dbReference type="EMBL" id="CANL01000005">
    <property type="protein sequence ID" value="CCM62495.1"/>
    <property type="molecule type" value="Genomic_DNA"/>
</dbReference>
<comment type="caution">
    <text evidence="6">The sequence shown here is derived from an EMBL/GenBank/DDBJ whole genome shotgun (WGS) entry which is preliminary data.</text>
</comment>
<dbReference type="Gene3D" id="2.40.30.130">
    <property type="match status" value="1"/>
</dbReference>
<dbReference type="Pfam" id="PF01411">
    <property type="entry name" value="tRNA-synt_2c"/>
    <property type="match status" value="1"/>
</dbReference>
<dbReference type="InterPro" id="IPR051335">
    <property type="entry name" value="Alanyl-tRNA_Editing_Enzymes"/>
</dbReference>
<dbReference type="InterPro" id="IPR018165">
    <property type="entry name" value="Ala-tRNA-synth_IIc_core"/>
</dbReference>
<evidence type="ECO:0000313" key="6">
    <source>
        <dbReference type="EMBL" id="CCM62495.1"/>
    </source>
</evidence>
<dbReference type="InterPro" id="IPR018164">
    <property type="entry name" value="Ala-tRNA-synth_IIc_N"/>
</dbReference>
<dbReference type="Gene3D" id="3.30.980.10">
    <property type="entry name" value="Threonyl-trna Synthetase, Chain A, domain 2"/>
    <property type="match status" value="1"/>
</dbReference>
<keyword evidence="6" id="KW-0436">Ligase</keyword>
<name>R4YWU2_9ACTN</name>
<keyword evidence="6" id="KW-0030">Aminoacyl-tRNA synthetase</keyword>
<dbReference type="PANTHER" id="PTHR43462:SF1">
    <property type="entry name" value="ALANYL-TRNA EDITING PROTEIN AARSD1"/>
    <property type="match status" value="1"/>
</dbReference>
<dbReference type="GO" id="GO:0002161">
    <property type="term" value="F:aminoacyl-tRNA deacylase activity"/>
    <property type="evidence" value="ECO:0007669"/>
    <property type="project" value="UniProtKB-ARBA"/>
</dbReference>
<proteinExistence type="predicted"/>
<accession>R4YWU2</accession>
<dbReference type="PANTHER" id="PTHR43462">
    <property type="entry name" value="ALANYL-TRNA EDITING PROTEIN"/>
    <property type="match status" value="1"/>
</dbReference>
<sequence length="256" mass="27718">MLEPATARSLPSTDQLYLRDAYQRTMAAEVIATDADRVALDRTVFYATGGGQPHDTGMIEWDDVRWLVTDVRSDGKLLWHTLALQPGGAGPVAAAVPPIGATVTGTIDWARRHGLMRTHTMLHVMGGVIWNRWGVPATGGNMEPLSARMDFGFGPLPERFRDEVTAAVNAELEADRPITVSFLDRGAADVDPALLRTKVNLIPASVTQVRVVDIVGLDRQADGGTHVASTAEVGRFEITKTESKGKGNKRLRLKVS</sequence>
<dbReference type="RefSeq" id="WP_012224000.1">
    <property type="nucleotide sequence ID" value="NZ_HG422565.1"/>
</dbReference>
<dbReference type="InterPro" id="IPR018163">
    <property type="entry name" value="Thr/Ala-tRNA-synth_IIc_edit"/>
</dbReference>
<dbReference type="GO" id="GO:0005737">
    <property type="term" value="C:cytoplasm"/>
    <property type="evidence" value="ECO:0007669"/>
    <property type="project" value="UniProtKB-SubCell"/>
</dbReference>
<keyword evidence="3" id="KW-0479">Metal-binding</keyword>
<evidence type="ECO:0000256" key="1">
    <source>
        <dbReference type="ARBA" id="ARBA00001947"/>
    </source>
</evidence>
<protein>
    <submittedName>
        <fullName evidence="6">Putative Threonyl/alanyl tRNA synthetase SAD</fullName>
    </submittedName>
</protein>
<dbReference type="PROSITE" id="PS50860">
    <property type="entry name" value="AA_TRNA_LIGASE_II_ALA"/>
    <property type="match status" value="1"/>
</dbReference>
<evidence type="ECO:0000256" key="3">
    <source>
        <dbReference type="ARBA" id="ARBA00022723"/>
    </source>
</evidence>
<keyword evidence="7" id="KW-1185">Reference proteome</keyword>
<dbReference type="SMART" id="SM00863">
    <property type="entry name" value="tRNA_SAD"/>
    <property type="match status" value="1"/>
</dbReference>
<dbReference type="OrthoDB" id="9812949at2"/>
<dbReference type="GO" id="GO:0003676">
    <property type="term" value="F:nucleic acid binding"/>
    <property type="evidence" value="ECO:0007669"/>
    <property type="project" value="InterPro"/>
</dbReference>
<dbReference type="AlphaFoldDB" id="R4YWU2"/>
<dbReference type="GO" id="GO:0005524">
    <property type="term" value="F:ATP binding"/>
    <property type="evidence" value="ECO:0007669"/>
    <property type="project" value="InterPro"/>
</dbReference>
<evidence type="ECO:0000256" key="4">
    <source>
        <dbReference type="ARBA" id="ARBA00022833"/>
    </source>
</evidence>
<evidence type="ECO:0000313" key="7">
    <source>
        <dbReference type="Proteomes" id="UP000018291"/>
    </source>
</evidence>
<evidence type="ECO:0000259" key="5">
    <source>
        <dbReference type="PROSITE" id="PS50860"/>
    </source>
</evidence>
<reference evidence="6 7" key="1">
    <citation type="journal article" date="2013" name="ISME J.">
        <title>Metabolic model for the filamentous 'Candidatus Microthrix parvicella' based on genomic and metagenomic analyses.</title>
        <authorList>
            <person name="Jon McIlroy S."/>
            <person name="Kristiansen R."/>
            <person name="Albertsen M."/>
            <person name="Michael Karst S."/>
            <person name="Rossetti S."/>
            <person name="Lund Nielsen J."/>
            <person name="Tandoi V."/>
            <person name="James Seviour R."/>
            <person name="Nielsen P.H."/>
        </authorList>
    </citation>
    <scope>NUCLEOTIDE SEQUENCE [LARGE SCALE GENOMIC DNA]</scope>
    <source>
        <strain evidence="6 7">RN1</strain>
    </source>
</reference>
<dbReference type="GO" id="GO:0004813">
    <property type="term" value="F:alanine-tRNA ligase activity"/>
    <property type="evidence" value="ECO:0007669"/>
    <property type="project" value="InterPro"/>
</dbReference>
<dbReference type="InterPro" id="IPR009000">
    <property type="entry name" value="Transl_B-barrel_sf"/>
</dbReference>
<dbReference type="eggNOG" id="COG2872">
    <property type="taxonomic scope" value="Bacteria"/>
</dbReference>
<evidence type="ECO:0000256" key="2">
    <source>
        <dbReference type="ARBA" id="ARBA00004496"/>
    </source>
</evidence>
<dbReference type="HOGENOM" id="CLU_004485_3_2_11"/>
<keyword evidence="4" id="KW-0862">Zinc</keyword>
<dbReference type="SUPFAM" id="SSF55186">
    <property type="entry name" value="ThrRS/AlaRS common domain"/>
    <property type="match status" value="1"/>
</dbReference>
<dbReference type="GO" id="GO:0046872">
    <property type="term" value="F:metal ion binding"/>
    <property type="evidence" value="ECO:0007669"/>
    <property type="project" value="UniProtKB-KW"/>
</dbReference>
<organism evidence="6 7">
    <name type="scientific">Candidatus Neomicrothrix parvicella RN1</name>
    <dbReference type="NCBI Taxonomy" id="1229780"/>
    <lineage>
        <taxon>Bacteria</taxon>
        <taxon>Bacillati</taxon>
        <taxon>Actinomycetota</taxon>
        <taxon>Acidimicrobiia</taxon>
        <taxon>Acidimicrobiales</taxon>
        <taxon>Microthrixaceae</taxon>
        <taxon>Candidatus Neomicrothrix</taxon>
    </lineage>
</organism>
<dbReference type="SUPFAM" id="SSF50447">
    <property type="entry name" value="Translation proteins"/>
    <property type="match status" value="1"/>
</dbReference>
<comment type="subcellular location">
    <subcellularLocation>
        <location evidence="2">Cytoplasm</location>
    </subcellularLocation>
</comment>
<dbReference type="STRING" id="1229780.BN381_130053"/>
<comment type="cofactor">
    <cofactor evidence="1">
        <name>Zn(2+)</name>
        <dbReference type="ChEBI" id="CHEBI:29105"/>
    </cofactor>
</comment>
<dbReference type="Pfam" id="PF07973">
    <property type="entry name" value="tRNA_SAD"/>
    <property type="match status" value="1"/>
</dbReference>
<dbReference type="InterPro" id="IPR012947">
    <property type="entry name" value="tRNA_SAD"/>
</dbReference>
<gene>
    <name evidence="6" type="ORF">BN381_130053</name>
</gene>
<dbReference type="GO" id="GO:0006419">
    <property type="term" value="P:alanyl-tRNA aminoacylation"/>
    <property type="evidence" value="ECO:0007669"/>
    <property type="project" value="InterPro"/>
</dbReference>